<evidence type="ECO:0000313" key="1">
    <source>
        <dbReference type="EMBL" id="SFF39000.1"/>
    </source>
</evidence>
<evidence type="ECO:0008006" key="3">
    <source>
        <dbReference type="Google" id="ProtNLM"/>
    </source>
</evidence>
<evidence type="ECO:0000313" key="2">
    <source>
        <dbReference type="Proteomes" id="UP000199513"/>
    </source>
</evidence>
<name>A0A1I2IBK1_9BACT</name>
<sequence length="145" mass="16730">MMTEETLHKLSTNKSLTPIFKDICAETYHVKEGNIIYLVMKGLTKNQCYQTNAERALSALVRFNSCKMLIDFRNLVMLSPQDQQWMEEVWQRQAVKVGLHQLAIVMPDGLFAILSTNKLIEAIKKHASFDTESFLNDTEAYDWLV</sequence>
<accession>A0A1I2IBK1</accession>
<dbReference type="EMBL" id="FONY01000030">
    <property type="protein sequence ID" value="SFF39000.1"/>
    <property type="molecule type" value="Genomic_DNA"/>
</dbReference>
<gene>
    <name evidence="1" type="ORF">SAMN04488541_103020</name>
</gene>
<dbReference type="STRING" id="1003.SAMN04488541_103020"/>
<organism evidence="1 2">
    <name type="scientific">Thermoflexibacter ruber</name>
    <dbReference type="NCBI Taxonomy" id="1003"/>
    <lineage>
        <taxon>Bacteria</taxon>
        <taxon>Pseudomonadati</taxon>
        <taxon>Bacteroidota</taxon>
        <taxon>Cytophagia</taxon>
        <taxon>Cytophagales</taxon>
        <taxon>Thermoflexibacteraceae</taxon>
        <taxon>Thermoflexibacter</taxon>
    </lineage>
</organism>
<dbReference type="OrthoDB" id="981162at2"/>
<dbReference type="AlphaFoldDB" id="A0A1I2IBK1"/>
<reference evidence="1 2" key="1">
    <citation type="submission" date="2016-10" db="EMBL/GenBank/DDBJ databases">
        <authorList>
            <person name="de Groot N.N."/>
        </authorList>
    </citation>
    <scope>NUCLEOTIDE SEQUENCE [LARGE SCALE GENOMIC DNA]</scope>
    <source>
        <strain>GEY</strain>
        <strain evidence="2">DSM 9560</strain>
    </source>
</reference>
<dbReference type="Proteomes" id="UP000199513">
    <property type="component" value="Unassembled WGS sequence"/>
</dbReference>
<dbReference type="RefSeq" id="WP_143090952.1">
    <property type="nucleotide sequence ID" value="NZ_FONY01000030.1"/>
</dbReference>
<protein>
    <recommendedName>
        <fullName evidence="3">SpoIIAA-like</fullName>
    </recommendedName>
</protein>
<proteinExistence type="predicted"/>
<keyword evidence="2" id="KW-1185">Reference proteome</keyword>